<evidence type="ECO:0000313" key="2">
    <source>
        <dbReference type="EMBL" id="OMO54169.1"/>
    </source>
</evidence>
<evidence type="ECO:0000313" key="3">
    <source>
        <dbReference type="Proteomes" id="UP000187203"/>
    </source>
</evidence>
<feature type="region of interest" description="Disordered" evidence="1">
    <location>
        <begin position="126"/>
        <end position="206"/>
    </location>
</feature>
<protein>
    <submittedName>
        <fullName evidence="2">Uncharacterized protein</fullName>
    </submittedName>
</protein>
<gene>
    <name evidence="2" type="ORF">COLO4_36571</name>
</gene>
<sequence>MDGREQSVNKDNFLPDQGIRETEVDSRQPLLQLKAARDVVDSHDDQDVNDGILDTNRSRDVQQEESQKVVVDCGGPKDIKPLDDKGIVYSKLSLQAIGKDHDVDMELEQTNTADNFVFAASKLSSNGEGGKLGRKWKRVARSGSVTGSGGQTSVAKKSGKKREGLDGTMMGGRKKSKEAGEMGFDDISDFNSPHMAEVPTMGPELT</sequence>
<feature type="region of interest" description="Disordered" evidence="1">
    <location>
        <begin position="1"/>
        <end position="76"/>
    </location>
</feature>
<reference evidence="3" key="1">
    <citation type="submission" date="2013-09" db="EMBL/GenBank/DDBJ databases">
        <title>Corchorus olitorius genome sequencing.</title>
        <authorList>
            <person name="Alam M."/>
            <person name="Haque M.S."/>
            <person name="Islam M.S."/>
            <person name="Emdad E.M."/>
            <person name="Islam M.M."/>
            <person name="Ahmed B."/>
            <person name="Halim A."/>
            <person name="Hossen Q.M.M."/>
            <person name="Hossain M.Z."/>
            <person name="Ahmed R."/>
            <person name="Khan M.M."/>
            <person name="Islam R."/>
            <person name="Rashid M.M."/>
            <person name="Khan S.A."/>
            <person name="Rahman M.S."/>
            <person name="Alam M."/>
            <person name="Yahiya A.S."/>
            <person name="Khan M.S."/>
            <person name="Azam M.S."/>
            <person name="Haque T."/>
            <person name="Lashkar M.Z.H."/>
            <person name="Akhand A.I."/>
            <person name="Morshed G."/>
            <person name="Roy S."/>
            <person name="Uddin K.S."/>
            <person name="Rabeya T."/>
            <person name="Hossain A.S."/>
            <person name="Chowdhury A."/>
            <person name="Snigdha A.R."/>
            <person name="Mortoza M.S."/>
            <person name="Matin S.A."/>
            <person name="Hoque S.M.E."/>
            <person name="Islam M.K."/>
            <person name="Roy D.K."/>
            <person name="Haider R."/>
            <person name="Moosa M.M."/>
            <person name="Elias S.M."/>
            <person name="Hasan A.M."/>
            <person name="Jahan S."/>
            <person name="Shafiuddin M."/>
            <person name="Mahmood N."/>
            <person name="Shommy N.S."/>
        </authorList>
    </citation>
    <scope>NUCLEOTIDE SEQUENCE [LARGE SCALE GENOMIC DNA]</scope>
    <source>
        <strain evidence="3">cv. O-4</strain>
    </source>
</reference>
<dbReference type="EMBL" id="AWUE01023314">
    <property type="protein sequence ID" value="OMO54169.1"/>
    <property type="molecule type" value="Genomic_DNA"/>
</dbReference>
<proteinExistence type="predicted"/>
<organism evidence="2 3">
    <name type="scientific">Corchorus olitorius</name>
    <dbReference type="NCBI Taxonomy" id="93759"/>
    <lineage>
        <taxon>Eukaryota</taxon>
        <taxon>Viridiplantae</taxon>
        <taxon>Streptophyta</taxon>
        <taxon>Embryophyta</taxon>
        <taxon>Tracheophyta</taxon>
        <taxon>Spermatophyta</taxon>
        <taxon>Magnoliopsida</taxon>
        <taxon>eudicotyledons</taxon>
        <taxon>Gunneridae</taxon>
        <taxon>Pentapetalae</taxon>
        <taxon>rosids</taxon>
        <taxon>malvids</taxon>
        <taxon>Malvales</taxon>
        <taxon>Malvaceae</taxon>
        <taxon>Grewioideae</taxon>
        <taxon>Apeibeae</taxon>
        <taxon>Corchorus</taxon>
    </lineage>
</organism>
<dbReference type="AlphaFoldDB" id="A0A1R3G7U9"/>
<evidence type="ECO:0000256" key="1">
    <source>
        <dbReference type="SAM" id="MobiDB-lite"/>
    </source>
</evidence>
<dbReference type="Proteomes" id="UP000187203">
    <property type="component" value="Unassembled WGS sequence"/>
</dbReference>
<keyword evidence="3" id="KW-1185">Reference proteome</keyword>
<accession>A0A1R3G7U9</accession>
<feature type="compositionally biased region" description="Basic and acidic residues" evidence="1">
    <location>
        <begin position="56"/>
        <end position="67"/>
    </location>
</feature>
<comment type="caution">
    <text evidence="2">The sequence shown here is derived from an EMBL/GenBank/DDBJ whole genome shotgun (WGS) entry which is preliminary data.</text>
</comment>
<feature type="compositionally biased region" description="Basic and acidic residues" evidence="1">
    <location>
        <begin position="35"/>
        <end position="46"/>
    </location>
</feature>
<name>A0A1R3G7U9_9ROSI</name>